<accession>A0A9P9BJW0</accession>
<dbReference type="RefSeq" id="XP_046009206.1">
    <property type="nucleotide sequence ID" value="XM_046154734.1"/>
</dbReference>
<evidence type="ECO:0000313" key="2">
    <source>
        <dbReference type="Proteomes" id="UP000756346"/>
    </source>
</evidence>
<gene>
    <name evidence="1" type="ORF">B0I36DRAFT_329645</name>
</gene>
<dbReference type="Proteomes" id="UP000756346">
    <property type="component" value="Unassembled WGS sequence"/>
</dbReference>
<organism evidence="1 2">
    <name type="scientific">Microdochium trichocladiopsis</name>
    <dbReference type="NCBI Taxonomy" id="1682393"/>
    <lineage>
        <taxon>Eukaryota</taxon>
        <taxon>Fungi</taxon>
        <taxon>Dikarya</taxon>
        <taxon>Ascomycota</taxon>
        <taxon>Pezizomycotina</taxon>
        <taxon>Sordariomycetes</taxon>
        <taxon>Xylariomycetidae</taxon>
        <taxon>Xylariales</taxon>
        <taxon>Microdochiaceae</taxon>
        <taxon>Microdochium</taxon>
    </lineage>
</organism>
<comment type="caution">
    <text evidence="1">The sequence shown here is derived from an EMBL/GenBank/DDBJ whole genome shotgun (WGS) entry which is preliminary data.</text>
</comment>
<reference evidence="1" key="1">
    <citation type="journal article" date="2021" name="Nat. Commun.">
        <title>Genetic determinants of endophytism in the Arabidopsis root mycobiome.</title>
        <authorList>
            <person name="Mesny F."/>
            <person name="Miyauchi S."/>
            <person name="Thiergart T."/>
            <person name="Pickel B."/>
            <person name="Atanasova L."/>
            <person name="Karlsson M."/>
            <person name="Huettel B."/>
            <person name="Barry K.W."/>
            <person name="Haridas S."/>
            <person name="Chen C."/>
            <person name="Bauer D."/>
            <person name="Andreopoulos W."/>
            <person name="Pangilinan J."/>
            <person name="LaButti K."/>
            <person name="Riley R."/>
            <person name="Lipzen A."/>
            <person name="Clum A."/>
            <person name="Drula E."/>
            <person name="Henrissat B."/>
            <person name="Kohler A."/>
            <person name="Grigoriev I.V."/>
            <person name="Martin F.M."/>
            <person name="Hacquard S."/>
        </authorList>
    </citation>
    <scope>NUCLEOTIDE SEQUENCE</scope>
    <source>
        <strain evidence="1">MPI-CAGE-CH-0230</strain>
    </source>
</reference>
<protein>
    <submittedName>
        <fullName evidence="1">Uncharacterized protein</fullName>
    </submittedName>
</protein>
<dbReference type="GeneID" id="70184280"/>
<keyword evidence="2" id="KW-1185">Reference proteome</keyword>
<dbReference type="AlphaFoldDB" id="A0A9P9BJW0"/>
<name>A0A9P9BJW0_9PEZI</name>
<proteinExistence type="predicted"/>
<sequence>MGFQLQSTDILITRARLNARPHASQILCRSRLGFGCAAAGIIILRHFLLKRQTLNSAGECVPG</sequence>
<evidence type="ECO:0000313" key="1">
    <source>
        <dbReference type="EMBL" id="KAH7025989.1"/>
    </source>
</evidence>
<dbReference type="EMBL" id="JAGTJQ010000008">
    <property type="protein sequence ID" value="KAH7025989.1"/>
    <property type="molecule type" value="Genomic_DNA"/>
</dbReference>